<feature type="transmembrane region" description="Helical" evidence="1">
    <location>
        <begin position="6"/>
        <end position="24"/>
    </location>
</feature>
<gene>
    <name evidence="2" type="ORF">ENJ89_10105</name>
</gene>
<feature type="transmembrane region" description="Helical" evidence="1">
    <location>
        <begin position="58"/>
        <end position="77"/>
    </location>
</feature>
<evidence type="ECO:0000313" key="2">
    <source>
        <dbReference type="EMBL" id="HHJ53536.1"/>
    </source>
</evidence>
<keyword evidence="1" id="KW-1133">Transmembrane helix</keyword>
<feature type="transmembrane region" description="Helical" evidence="1">
    <location>
        <begin position="31"/>
        <end position="52"/>
    </location>
</feature>
<keyword evidence="1" id="KW-0812">Transmembrane</keyword>
<dbReference type="PROSITE" id="PS50244">
    <property type="entry name" value="S5A_REDUCTASE"/>
    <property type="match status" value="1"/>
</dbReference>
<dbReference type="Pfam" id="PF06966">
    <property type="entry name" value="DUF1295"/>
    <property type="match status" value="1"/>
</dbReference>
<accession>A0A7V5PQU8</accession>
<name>A0A7V5PQU8_CALAY</name>
<dbReference type="AlphaFoldDB" id="A0A7V5PQU8"/>
<dbReference type="PANTHER" id="PTHR32251:SF17">
    <property type="entry name" value="STEROID 5-ALPHA REDUCTASE C-TERMINAL DOMAIN-CONTAINING PROTEIN"/>
    <property type="match status" value="1"/>
</dbReference>
<evidence type="ECO:0000256" key="1">
    <source>
        <dbReference type="SAM" id="Phobius"/>
    </source>
</evidence>
<organism evidence="2">
    <name type="scientific">Caldithrix abyssi</name>
    <dbReference type="NCBI Taxonomy" id="187145"/>
    <lineage>
        <taxon>Bacteria</taxon>
        <taxon>Pseudomonadati</taxon>
        <taxon>Calditrichota</taxon>
        <taxon>Calditrichia</taxon>
        <taxon>Calditrichales</taxon>
        <taxon>Calditrichaceae</taxon>
        <taxon>Caldithrix</taxon>
    </lineage>
</organism>
<feature type="transmembrane region" description="Helical" evidence="1">
    <location>
        <begin position="177"/>
        <end position="198"/>
    </location>
</feature>
<feature type="transmembrane region" description="Helical" evidence="1">
    <location>
        <begin position="97"/>
        <end position="119"/>
    </location>
</feature>
<dbReference type="EMBL" id="DROD01000640">
    <property type="protein sequence ID" value="HHJ53536.1"/>
    <property type="molecule type" value="Genomic_DNA"/>
</dbReference>
<protein>
    <submittedName>
        <fullName evidence="2">DUF1295 domain-containing protein</fullName>
    </submittedName>
</protein>
<keyword evidence="1" id="KW-0472">Membrane</keyword>
<dbReference type="Proteomes" id="UP000886124">
    <property type="component" value="Unassembled WGS sequence"/>
</dbReference>
<dbReference type="Gene3D" id="1.20.120.1630">
    <property type="match status" value="1"/>
</dbReference>
<proteinExistence type="predicted"/>
<feature type="transmembrane region" description="Helical" evidence="1">
    <location>
        <begin position="125"/>
        <end position="144"/>
    </location>
</feature>
<dbReference type="InterPro" id="IPR010721">
    <property type="entry name" value="UstE-like"/>
</dbReference>
<reference evidence="2" key="1">
    <citation type="journal article" date="2020" name="mSystems">
        <title>Genome- and Community-Level Interaction Insights into Carbon Utilization and Element Cycling Functions of Hydrothermarchaeota in Hydrothermal Sediment.</title>
        <authorList>
            <person name="Zhou Z."/>
            <person name="Liu Y."/>
            <person name="Xu W."/>
            <person name="Pan J."/>
            <person name="Luo Z.H."/>
            <person name="Li M."/>
        </authorList>
    </citation>
    <scope>NUCLEOTIDE SEQUENCE [LARGE SCALE GENOMIC DNA]</scope>
    <source>
        <strain evidence="2">HyVt-527</strain>
    </source>
</reference>
<sequence length="242" mass="27845">MNQWVWTAVVIESMALLGVVGVSFTKRTQFAFVTGFNTILPVTIIYLAYAPAFATRQMIILGMVLIYLAHINWLLLFQQRHTAISKLNTQIPLSQKVSLSFILTNAAGWGYCLPFYFAARRTEGLGAVDYAAIIVYLLGTIIHFGSDYQKVRFKAKSESHGKVLDTGFWRFSRHPNYFGDFLIYISFALIGGNIWSWVAPLLNLLQYLFDAIPKNEQWALQRYGKSWEEYVRHTKKFIPFIY</sequence>
<dbReference type="PANTHER" id="PTHR32251">
    <property type="entry name" value="3-OXO-5-ALPHA-STEROID 4-DEHYDROGENASE"/>
    <property type="match status" value="1"/>
</dbReference>
<comment type="caution">
    <text evidence="2">The sequence shown here is derived from an EMBL/GenBank/DDBJ whole genome shotgun (WGS) entry which is preliminary data.</text>
</comment>
<dbReference type="GO" id="GO:0016020">
    <property type="term" value="C:membrane"/>
    <property type="evidence" value="ECO:0007669"/>
    <property type="project" value="TreeGrafter"/>
</dbReference>